<dbReference type="SUPFAM" id="SSF53649">
    <property type="entry name" value="Alkaline phosphatase-like"/>
    <property type="match status" value="1"/>
</dbReference>
<dbReference type="NCBIfam" id="TIGR02535">
    <property type="entry name" value="hyp_Hser_kinase"/>
    <property type="match status" value="1"/>
</dbReference>
<protein>
    <submittedName>
        <fullName evidence="8">Cofactor-independent phosphoglycerate mutase</fullName>
        <ecNumber evidence="8">5.4.2.12</ecNumber>
    </submittedName>
</protein>
<dbReference type="InterPro" id="IPR006124">
    <property type="entry name" value="Metalloenzyme"/>
</dbReference>
<dbReference type="Proteomes" id="UP000322454">
    <property type="component" value="Unassembled WGS sequence"/>
</dbReference>
<comment type="similarity">
    <text evidence="4">Belongs to the BPG-independent phosphoglycerate mutase family. A-PGAM subfamily.</text>
</comment>
<dbReference type="GO" id="GO:0006096">
    <property type="term" value="P:glycolytic process"/>
    <property type="evidence" value="ECO:0007669"/>
    <property type="project" value="UniProtKB-KW"/>
</dbReference>
<keyword evidence="6 8" id="KW-0413">Isomerase</keyword>
<keyword evidence="5" id="KW-0324">Glycolysis</keyword>
<dbReference type="InterPro" id="IPR017850">
    <property type="entry name" value="Alkaline_phosphatase_core_sf"/>
</dbReference>
<dbReference type="AlphaFoldDB" id="A0A520XBZ3"/>
<comment type="function">
    <text evidence="2">Catalyzes the interconversion of 2-phosphoglycerate and 3-phosphoglycerate.</text>
</comment>
<name>A0A520XBZ3_9DELT</name>
<evidence type="ECO:0000256" key="6">
    <source>
        <dbReference type="ARBA" id="ARBA00023235"/>
    </source>
</evidence>
<reference evidence="8 9" key="1">
    <citation type="submission" date="2019-01" db="EMBL/GenBank/DDBJ databases">
        <title>Insights into ecological role of a new deltaproteobacterial order Candidatus Sinidesulfobacterales (Sva0485) by metagenomics and metatranscriptomics.</title>
        <authorList>
            <person name="Tan S."/>
            <person name="Liu J."/>
            <person name="Fang Y."/>
            <person name="Hedlund B."/>
            <person name="Lian Z.-H."/>
            <person name="Huang L.-Y."/>
            <person name="Li J.-T."/>
            <person name="Huang L.-N."/>
            <person name="Li W.-J."/>
            <person name="Jiang H.-C."/>
            <person name="Dong H.-L."/>
            <person name="Shu W.-S."/>
        </authorList>
    </citation>
    <scope>NUCLEOTIDE SEQUENCE [LARGE SCALE GENOMIC DNA]</scope>
    <source>
        <strain evidence="8">AP4</strain>
    </source>
</reference>
<evidence type="ECO:0000259" key="7">
    <source>
        <dbReference type="Pfam" id="PF01676"/>
    </source>
</evidence>
<dbReference type="CDD" id="cd16011">
    <property type="entry name" value="iPGM_like"/>
    <property type="match status" value="1"/>
</dbReference>
<evidence type="ECO:0000313" key="9">
    <source>
        <dbReference type="Proteomes" id="UP000322454"/>
    </source>
</evidence>
<sequence length="412" mass="45408">MNKHKYVILCPDGMADTPLSELGGKTPLEYAKTPNMDSVAARGVTGLMKTIPDGCLPGSDIGSMSILGYDPLNYYTGRSPLEAASMGVELGKDDVAFRLNLVNILEKNGKKYMHDYSGGHITTEEAKQIIETFRKELGGDRFRFYPGVSYRHLLVVKNIDINGLQTVAPHDIPDLQIDEYIPHGTASSSEIVEIMKKAEKILENHEVNKKRIAAGKLPANSIWLWGQGYKPSMPTMKEAYGLEGSVISAVDLVKGIGKYAGLKVIDVPGATGYLDTNYAGKVEYGMKSLNGGDFVYIHVEATDEASHEGKIDLKLKAIEDFDKFIAGGVLEGLKKFGDYTVMILPDHYNQVKLKKHTPEPVPFCGFSTKTEKQAADKYSSVNYSETLAQNSGLFFDSGSKLFKYFLNDFNRQ</sequence>
<organism evidence="8 9">
    <name type="scientific">Candidatus Acidulodesulfobacterium acidiphilum</name>
    <dbReference type="NCBI Taxonomy" id="2597224"/>
    <lineage>
        <taxon>Bacteria</taxon>
        <taxon>Deltaproteobacteria</taxon>
        <taxon>Candidatus Acidulodesulfobacterales</taxon>
        <taxon>Candidatus Acidulodesulfobacterium</taxon>
    </lineage>
</organism>
<evidence type="ECO:0000256" key="3">
    <source>
        <dbReference type="ARBA" id="ARBA00004921"/>
    </source>
</evidence>
<comment type="caution">
    <text evidence="8">The sequence shown here is derived from an EMBL/GenBank/DDBJ whole genome shotgun (WGS) entry which is preliminary data.</text>
</comment>
<comment type="pathway">
    <text evidence="3">Carbohydrate degradation.</text>
</comment>
<dbReference type="GO" id="GO:0004619">
    <property type="term" value="F:phosphoglycerate mutase activity"/>
    <property type="evidence" value="ECO:0007669"/>
    <property type="project" value="UniProtKB-EC"/>
</dbReference>
<accession>A0A520XBZ3</accession>
<dbReference type="InterPro" id="IPR004456">
    <property type="entry name" value="Pglycerate_mutase_ApgM"/>
</dbReference>
<dbReference type="EMBL" id="SHMQ01000016">
    <property type="protein sequence ID" value="RZV38632.1"/>
    <property type="molecule type" value="Genomic_DNA"/>
</dbReference>
<evidence type="ECO:0000256" key="2">
    <source>
        <dbReference type="ARBA" id="ARBA00002315"/>
    </source>
</evidence>
<dbReference type="Pfam" id="PF01676">
    <property type="entry name" value="Metalloenzyme"/>
    <property type="match status" value="1"/>
</dbReference>
<evidence type="ECO:0000256" key="1">
    <source>
        <dbReference type="ARBA" id="ARBA00000370"/>
    </source>
</evidence>
<dbReference type="NCBIfam" id="TIGR00306">
    <property type="entry name" value="apgM"/>
    <property type="match status" value="1"/>
</dbReference>
<dbReference type="Pfam" id="PF10143">
    <property type="entry name" value="PhosphMutase"/>
    <property type="match status" value="1"/>
</dbReference>
<evidence type="ECO:0000313" key="8">
    <source>
        <dbReference type="EMBL" id="RZV38632.1"/>
    </source>
</evidence>
<dbReference type="EC" id="5.4.2.12" evidence="8"/>
<dbReference type="PANTHER" id="PTHR31209">
    <property type="entry name" value="COFACTOR-INDEPENDENT PHOSPHOGLYCERATE MUTASE"/>
    <property type="match status" value="1"/>
</dbReference>
<comment type="catalytic activity">
    <reaction evidence="1">
        <text>(2R)-2-phosphoglycerate = (2R)-3-phosphoglycerate</text>
        <dbReference type="Rhea" id="RHEA:15901"/>
        <dbReference type="ChEBI" id="CHEBI:58272"/>
        <dbReference type="ChEBI" id="CHEBI:58289"/>
        <dbReference type="EC" id="5.4.2.12"/>
    </reaction>
</comment>
<proteinExistence type="inferred from homology"/>
<dbReference type="NCBIfam" id="NF003242">
    <property type="entry name" value="PRK04200.1"/>
    <property type="match status" value="1"/>
</dbReference>
<dbReference type="InterPro" id="IPR023665">
    <property type="entry name" value="ApgAM_prokaryotes"/>
</dbReference>
<dbReference type="Gene3D" id="3.40.720.10">
    <property type="entry name" value="Alkaline Phosphatase, subunit A"/>
    <property type="match status" value="2"/>
</dbReference>
<evidence type="ECO:0000256" key="4">
    <source>
        <dbReference type="ARBA" id="ARBA00005524"/>
    </source>
</evidence>
<gene>
    <name evidence="8" type="ORF">EVJ48_06600</name>
</gene>
<feature type="domain" description="Metalloenzyme" evidence="7">
    <location>
        <begin position="5"/>
        <end position="378"/>
    </location>
</feature>
<dbReference type="PANTHER" id="PTHR31209:SF4">
    <property type="entry name" value="2,3-BISPHOSPHOGLYCERATE-INDEPENDENT PHOSPHOGLYCERATE MUTASE"/>
    <property type="match status" value="1"/>
</dbReference>
<evidence type="ECO:0000256" key="5">
    <source>
        <dbReference type="ARBA" id="ARBA00023152"/>
    </source>
</evidence>
<dbReference type="PIRSF" id="PIRSF006392">
    <property type="entry name" value="IPGAM_arch"/>
    <property type="match status" value="1"/>
</dbReference>
<dbReference type="GO" id="GO:0046872">
    <property type="term" value="F:metal ion binding"/>
    <property type="evidence" value="ECO:0007669"/>
    <property type="project" value="InterPro"/>
</dbReference>